<dbReference type="AlphaFoldDB" id="H6PT10"/>
<keyword evidence="1" id="KW-0813">Transport</keyword>
<proteinExistence type="predicted"/>
<sequence>MDAKRYLRKTLEQANIDPKKIKVILKLL</sequence>
<name>H6PT10_RICP3</name>
<accession>H6PT10</accession>
<protein>
    <submittedName>
        <fullName evidence="1">MFS type sugar transporter</fullName>
    </submittedName>
</protein>
<dbReference type="EMBL" id="CP003308">
    <property type="protein sequence ID" value="AFB26007.1"/>
    <property type="molecule type" value="Genomic_DNA"/>
</dbReference>
<dbReference type="HOGENOM" id="CLU_3412847_0_0_5"/>
<keyword evidence="1" id="KW-0762">Sugar transport</keyword>
<gene>
    <name evidence="1" type="ordered locus">RSA_02080</name>
</gene>
<dbReference type="KEGG" id="rph:RSA_02080"/>
<dbReference type="Proteomes" id="UP000007997">
    <property type="component" value="Chromosome"/>
</dbReference>
<reference evidence="2" key="1">
    <citation type="submission" date="2012-02" db="EMBL/GenBank/DDBJ databases">
        <title>Complete genome sequence of Rickettsia philipii strain 364D.</title>
        <authorList>
            <person name="Johnson S.L."/>
            <person name="Munk A.C."/>
            <person name="Han S."/>
            <person name="Bruce D.C."/>
            <person name="Dasch G.A."/>
        </authorList>
    </citation>
    <scope>NUCLEOTIDE SEQUENCE [LARGE SCALE GENOMIC DNA]</scope>
    <source>
        <strain evidence="2">364D</strain>
    </source>
</reference>
<evidence type="ECO:0000313" key="2">
    <source>
        <dbReference type="Proteomes" id="UP000007997"/>
    </source>
</evidence>
<keyword evidence="2" id="KW-1185">Reference proteome</keyword>
<organism evidence="1 2">
    <name type="scientific">Rickettsia philipii (strain 364D)</name>
    <dbReference type="NCBI Taxonomy" id="481009"/>
    <lineage>
        <taxon>Bacteria</taxon>
        <taxon>Pseudomonadati</taxon>
        <taxon>Pseudomonadota</taxon>
        <taxon>Alphaproteobacteria</taxon>
        <taxon>Rickettsiales</taxon>
        <taxon>Rickettsiaceae</taxon>
        <taxon>Rickettsieae</taxon>
        <taxon>Rickettsia</taxon>
        <taxon>spotted fever group</taxon>
    </lineage>
</organism>
<evidence type="ECO:0000313" key="1">
    <source>
        <dbReference type="EMBL" id="AFB26007.1"/>
    </source>
</evidence>